<evidence type="ECO:0000256" key="2">
    <source>
        <dbReference type="ARBA" id="ARBA00022801"/>
    </source>
</evidence>
<gene>
    <name evidence="4" type="ORF">N478_07975</name>
</gene>
<proteinExistence type="predicted"/>
<dbReference type="AlphaFoldDB" id="A0A167IKA0"/>
<dbReference type="Gene3D" id="3.90.79.10">
    <property type="entry name" value="Nucleoside Triphosphate Pyrophosphohydrolase"/>
    <property type="match status" value="1"/>
</dbReference>
<dbReference type="GO" id="GO:0016787">
    <property type="term" value="F:hydrolase activity"/>
    <property type="evidence" value="ECO:0007669"/>
    <property type="project" value="UniProtKB-KW"/>
</dbReference>
<keyword evidence="2" id="KW-0378">Hydrolase</keyword>
<evidence type="ECO:0000256" key="1">
    <source>
        <dbReference type="ARBA" id="ARBA00001946"/>
    </source>
</evidence>
<dbReference type="InterPro" id="IPR020476">
    <property type="entry name" value="Nudix_hydrolase"/>
</dbReference>
<evidence type="ECO:0000313" key="4">
    <source>
        <dbReference type="EMBL" id="KZN59644.1"/>
    </source>
</evidence>
<evidence type="ECO:0000259" key="3">
    <source>
        <dbReference type="PROSITE" id="PS51462"/>
    </source>
</evidence>
<dbReference type="InterPro" id="IPR000086">
    <property type="entry name" value="NUDIX_hydrolase_dom"/>
</dbReference>
<dbReference type="Proteomes" id="UP000076661">
    <property type="component" value="Unassembled WGS sequence"/>
</dbReference>
<dbReference type="RefSeq" id="WP_063383077.1">
    <property type="nucleotide sequence ID" value="NZ_AUXX01000067.1"/>
</dbReference>
<protein>
    <recommendedName>
        <fullName evidence="3">Nudix hydrolase domain-containing protein</fullName>
    </recommendedName>
</protein>
<dbReference type="Pfam" id="PF00293">
    <property type="entry name" value="NUDIX"/>
    <property type="match status" value="1"/>
</dbReference>
<dbReference type="PROSITE" id="PS51462">
    <property type="entry name" value="NUDIX"/>
    <property type="match status" value="1"/>
</dbReference>
<dbReference type="PATRIC" id="fig|1365257.3.peg.5013"/>
<dbReference type="PRINTS" id="PR00502">
    <property type="entry name" value="NUDIXFAMILY"/>
</dbReference>
<dbReference type="SUPFAM" id="SSF55811">
    <property type="entry name" value="Nudix"/>
    <property type="match status" value="1"/>
</dbReference>
<dbReference type="PANTHER" id="PTHR43046">
    <property type="entry name" value="GDP-MANNOSE MANNOSYL HYDROLASE"/>
    <property type="match status" value="1"/>
</dbReference>
<organism evidence="4 5">
    <name type="scientific">Pseudoalteromonas luteoviolacea S4060-1</name>
    <dbReference type="NCBI Taxonomy" id="1365257"/>
    <lineage>
        <taxon>Bacteria</taxon>
        <taxon>Pseudomonadati</taxon>
        <taxon>Pseudomonadota</taxon>
        <taxon>Gammaproteobacteria</taxon>
        <taxon>Alteromonadales</taxon>
        <taxon>Pseudoalteromonadaceae</taxon>
        <taxon>Pseudoalteromonas</taxon>
    </lineage>
</organism>
<name>A0A167IKA0_9GAMM</name>
<reference evidence="4 5" key="1">
    <citation type="submission" date="2013-07" db="EMBL/GenBank/DDBJ databases">
        <title>Comparative Genomic and Metabolomic Analysis of Twelve Strains of Pseudoalteromonas luteoviolacea.</title>
        <authorList>
            <person name="Vynne N.G."/>
            <person name="Mansson M."/>
            <person name="Gram L."/>
        </authorList>
    </citation>
    <scope>NUCLEOTIDE SEQUENCE [LARGE SCALE GENOMIC DNA]</scope>
    <source>
        <strain evidence="4 5">S4060-1</strain>
    </source>
</reference>
<sequence>MKQRICVGALVINNDKLLLVNHKREGRYDFWVAPGGGVKGTESLEEATVREVKEETGLNVSVVKLMYVEEMYTPEERSIKFWYHCELIDGELDCSAEEAVAEYIVGTGFMDKAFLNTNEVFPPMLKSGFWDKIEQGWKQPEFISLRELAFY</sequence>
<comment type="cofactor">
    <cofactor evidence="1">
        <name>Mg(2+)</name>
        <dbReference type="ChEBI" id="CHEBI:18420"/>
    </cofactor>
</comment>
<dbReference type="PANTHER" id="PTHR43046:SF14">
    <property type="entry name" value="MUTT_NUDIX FAMILY PROTEIN"/>
    <property type="match status" value="1"/>
</dbReference>
<dbReference type="InterPro" id="IPR015797">
    <property type="entry name" value="NUDIX_hydrolase-like_dom_sf"/>
</dbReference>
<feature type="domain" description="Nudix hydrolase" evidence="3">
    <location>
        <begin position="2"/>
        <end position="151"/>
    </location>
</feature>
<dbReference type="EMBL" id="AUXX01000067">
    <property type="protein sequence ID" value="KZN59644.1"/>
    <property type="molecule type" value="Genomic_DNA"/>
</dbReference>
<comment type="caution">
    <text evidence="4">The sequence shown here is derived from an EMBL/GenBank/DDBJ whole genome shotgun (WGS) entry which is preliminary data.</text>
</comment>
<accession>A0A167IKA0</accession>
<evidence type="ECO:0000313" key="5">
    <source>
        <dbReference type="Proteomes" id="UP000076661"/>
    </source>
</evidence>